<organism evidence="1 2">
    <name type="scientific">Gardnerella vaginalis</name>
    <dbReference type="NCBI Taxonomy" id="2702"/>
    <lineage>
        <taxon>Bacteria</taxon>
        <taxon>Bacillati</taxon>
        <taxon>Actinomycetota</taxon>
        <taxon>Actinomycetes</taxon>
        <taxon>Bifidobacteriales</taxon>
        <taxon>Bifidobacteriaceae</taxon>
        <taxon>Gardnerella</taxon>
    </lineage>
</organism>
<protein>
    <submittedName>
        <fullName evidence="1">Conjugal transfer protein TraG</fullName>
    </submittedName>
</protein>
<gene>
    <name evidence="1" type="ORF">CYJ61_03385</name>
</gene>
<accession>A0AAP8LSU2</accession>
<proteinExistence type="predicted"/>
<dbReference type="EMBL" id="PKJN01000001">
    <property type="protein sequence ID" value="PKZ60425.1"/>
    <property type="molecule type" value="Genomic_DNA"/>
</dbReference>
<comment type="caution">
    <text evidence="1">The sequence shown here is derived from an EMBL/GenBank/DDBJ whole genome shotgun (WGS) entry which is preliminary data.</text>
</comment>
<sequence>MKDINESRYYGKRSLHKHYFLEDYDNNNVFDIEEYIKRKGKVKLNRNTVITRL</sequence>
<dbReference type="Proteomes" id="UP000234905">
    <property type="component" value="Unassembled WGS sequence"/>
</dbReference>
<dbReference type="AlphaFoldDB" id="A0AAP8LSU2"/>
<reference evidence="1 2" key="1">
    <citation type="submission" date="2017-12" db="EMBL/GenBank/DDBJ databases">
        <title>Phylogenetic diversity of female urinary microbiome.</title>
        <authorList>
            <person name="Thomas-White K."/>
            <person name="Wolfe A.J."/>
        </authorList>
    </citation>
    <scope>NUCLEOTIDE SEQUENCE [LARGE SCALE GENOMIC DNA]</scope>
    <source>
        <strain evidence="1 2">UMB0682</strain>
    </source>
</reference>
<name>A0AAP8LSU2_GARVA</name>
<evidence type="ECO:0000313" key="1">
    <source>
        <dbReference type="EMBL" id="PKZ60425.1"/>
    </source>
</evidence>
<evidence type="ECO:0000313" key="2">
    <source>
        <dbReference type="Proteomes" id="UP000234905"/>
    </source>
</evidence>